<dbReference type="AlphaFoldDB" id="A0A183SG33"/>
<proteinExistence type="predicted"/>
<evidence type="ECO:0000313" key="1">
    <source>
        <dbReference type="EMBL" id="VDL89566.1"/>
    </source>
</evidence>
<keyword evidence="2" id="KW-1185">Reference proteome</keyword>
<organism evidence="3">
    <name type="scientific">Schistocephalus solidus</name>
    <name type="common">Tapeworm</name>
    <dbReference type="NCBI Taxonomy" id="70667"/>
    <lineage>
        <taxon>Eukaryota</taxon>
        <taxon>Metazoa</taxon>
        <taxon>Spiralia</taxon>
        <taxon>Lophotrochozoa</taxon>
        <taxon>Platyhelminthes</taxon>
        <taxon>Cestoda</taxon>
        <taxon>Eucestoda</taxon>
        <taxon>Diphyllobothriidea</taxon>
        <taxon>Diphyllobothriidae</taxon>
        <taxon>Schistocephalus</taxon>
    </lineage>
</organism>
<dbReference type="Proteomes" id="UP000275846">
    <property type="component" value="Unassembled WGS sequence"/>
</dbReference>
<name>A0A183SG33_SCHSO</name>
<gene>
    <name evidence="1" type="ORF">SSLN_LOCUS3181</name>
</gene>
<reference evidence="1 2" key="2">
    <citation type="submission" date="2018-11" db="EMBL/GenBank/DDBJ databases">
        <authorList>
            <consortium name="Pathogen Informatics"/>
        </authorList>
    </citation>
    <scope>NUCLEOTIDE SEQUENCE [LARGE SCALE GENOMIC DNA]</scope>
    <source>
        <strain evidence="1 2">NST_G2</strain>
    </source>
</reference>
<reference evidence="3" key="1">
    <citation type="submission" date="2016-06" db="UniProtKB">
        <authorList>
            <consortium name="WormBaseParasite"/>
        </authorList>
    </citation>
    <scope>IDENTIFICATION</scope>
</reference>
<dbReference type="EMBL" id="UYSU01032453">
    <property type="protein sequence ID" value="VDL89566.1"/>
    <property type="molecule type" value="Genomic_DNA"/>
</dbReference>
<sequence length="269" mass="29125">MLLWPPLTGTQLSPVAPQSWVLPSDHTPGNRPTGGLNQVRVSGFMCASTPGMSDSRTSDLPLLKKSYGGGDKPQYCCSLFGLLKDDQIFYRKNAWFIWLLRLAGRNWTVYLIVQGPICEDPQVEAEHREGPHDLFLPPSVTGGVFGSAGDQQPQQHLHRGASGFGLPNASETDPLSVTPALVSSHSVGSEPDVVVRPGAAPVTPATCALSHLRSSRLCHDTRLSPHFQLVTTLISFSVFATPTMIFAVSVDGRGKYCGFHNLFEELCSQ</sequence>
<evidence type="ECO:0000313" key="2">
    <source>
        <dbReference type="Proteomes" id="UP000275846"/>
    </source>
</evidence>
<protein>
    <submittedName>
        <fullName evidence="3">Glutaredoxin domain-containing protein</fullName>
    </submittedName>
</protein>
<evidence type="ECO:0000313" key="3">
    <source>
        <dbReference type="WBParaSite" id="SSLN_0000328101-mRNA-1"/>
    </source>
</evidence>
<dbReference type="WBParaSite" id="SSLN_0000328101-mRNA-1">
    <property type="protein sequence ID" value="SSLN_0000328101-mRNA-1"/>
    <property type="gene ID" value="SSLN_0000328101"/>
</dbReference>
<accession>A0A183SG33</accession>